<dbReference type="Pfam" id="PF24135">
    <property type="entry name" value="DUF7402"/>
    <property type="match status" value="2"/>
</dbReference>
<protein>
    <submittedName>
        <fullName evidence="4">Family 16 glycosylhydrolase</fullName>
    </submittedName>
</protein>
<dbReference type="PROSITE" id="PS51762">
    <property type="entry name" value="GH16_2"/>
    <property type="match status" value="1"/>
</dbReference>
<evidence type="ECO:0000256" key="1">
    <source>
        <dbReference type="ARBA" id="ARBA00006865"/>
    </source>
</evidence>
<evidence type="ECO:0000259" key="3">
    <source>
        <dbReference type="PROSITE" id="PS51762"/>
    </source>
</evidence>
<comment type="similarity">
    <text evidence="1">Belongs to the glycosyl hydrolase 16 family.</text>
</comment>
<dbReference type="SUPFAM" id="SSF49899">
    <property type="entry name" value="Concanavalin A-like lectins/glucanases"/>
    <property type="match status" value="1"/>
</dbReference>
<evidence type="ECO:0000313" key="5">
    <source>
        <dbReference type="Proteomes" id="UP001596175"/>
    </source>
</evidence>
<comment type="caution">
    <text evidence="4">The sequence shown here is derived from an EMBL/GenBank/DDBJ whole genome shotgun (WGS) entry which is preliminary data.</text>
</comment>
<dbReference type="Proteomes" id="UP001596175">
    <property type="component" value="Unassembled WGS sequence"/>
</dbReference>
<dbReference type="InterPro" id="IPR050546">
    <property type="entry name" value="Glycosyl_Hydrlase_16"/>
</dbReference>
<dbReference type="InterPro" id="IPR000757">
    <property type="entry name" value="Beta-glucanase-like"/>
</dbReference>
<dbReference type="Gene3D" id="2.60.120.200">
    <property type="match status" value="1"/>
</dbReference>
<dbReference type="PANTHER" id="PTHR10963">
    <property type="entry name" value="GLYCOSYL HYDROLASE-RELATED"/>
    <property type="match status" value="1"/>
</dbReference>
<dbReference type="PANTHER" id="PTHR10963:SF55">
    <property type="entry name" value="GLYCOSIDE HYDROLASE FAMILY 16 PROTEIN"/>
    <property type="match status" value="1"/>
</dbReference>
<keyword evidence="5" id="KW-1185">Reference proteome</keyword>
<reference evidence="5" key="1">
    <citation type="journal article" date="2019" name="Int. J. Syst. Evol. Microbiol.">
        <title>The Global Catalogue of Microorganisms (GCM) 10K type strain sequencing project: providing services to taxonomists for standard genome sequencing and annotation.</title>
        <authorList>
            <consortium name="The Broad Institute Genomics Platform"/>
            <consortium name="The Broad Institute Genome Sequencing Center for Infectious Disease"/>
            <person name="Wu L."/>
            <person name="Ma J."/>
        </authorList>
    </citation>
    <scope>NUCLEOTIDE SEQUENCE [LARGE SCALE GENOMIC DNA]</scope>
    <source>
        <strain evidence="5">XZYJ18</strain>
    </source>
</reference>
<name>A0ABV9ZL90_9PSEU</name>
<dbReference type="EMBL" id="JBHSKG010000019">
    <property type="protein sequence ID" value="MFC5141985.1"/>
    <property type="molecule type" value="Genomic_DNA"/>
</dbReference>
<dbReference type="Pfam" id="PF00722">
    <property type="entry name" value="Glyco_hydro_16"/>
    <property type="match status" value="1"/>
</dbReference>
<feature type="region of interest" description="Disordered" evidence="2">
    <location>
        <begin position="30"/>
        <end position="50"/>
    </location>
</feature>
<accession>A0ABV9ZL90</accession>
<feature type="domain" description="GH16" evidence="3">
    <location>
        <begin position="460"/>
        <end position="686"/>
    </location>
</feature>
<gene>
    <name evidence="4" type="ORF">ACFPK1_27375</name>
</gene>
<dbReference type="InterPro" id="IPR013320">
    <property type="entry name" value="ConA-like_dom_sf"/>
</dbReference>
<dbReference type="RefSeq" id="WP_378024119.1">
    <property type="nucleotide sequence ID" value="NZ_JBHSKG010000019.1"/>
</dbReference>
<sequence>MVALAATMMIVWRTHSGALESTIGSARVTASSAAPGTSPGDAIAQSGSGWRSAGETAGAWLDLAWPTPHTVHRVIITRNPLVEPGLNEGYLAFGDGSYQEVRLSSTSPTTEVAITPRSIDRLRFTATATSAGARDVTIARLEVIDTASTRDVAAGARTDGNIAPDAVVTSEPASSPGDDRALVDGPGRPGPIGLGADWTDTSAAAGTAVVLRWSSPRDVSSVEVAGSTGAGASIRSARLTFDDGSSVPMGEVLRDPDRPTAVAFMPRTTSTLRFTIDSIEGSGALSLAEVRVHQRDAAPSRIAAPTSAPSPTAELPPASCAGQPAVDVALIITCPQADAVTGDHLDLRAAAGAGYVQVNAQVWPADPVAPSTVRVAAPVSATGSAVLPIDLAAVPPGPATVAVEATGTNVPTASAYVQIYRPGRPVGLSTPSEPQASGRTLVYTEEFDRPVSLSRTGLGADYATAKPTSDGAEDFGDAIFPDPNAGLGNVGVLDGLLHIGVEPLPLGYADPVGGGRTSIGGLVASARPGGSGFSAQYGYFETRMFAPASPGTWPAFWLLPNDNLVEPTSSVAEIDAVELYGHEPTGACHSTHQFRGGSDGGTAHCDERFLTARDAMAWHTYGVSVLPNEITFYIDGRVVATAPQVDGGSAPMFFLVDLALGGGWPIDLRAVQGRAGLYVDYVRVYV</sequence>
<evidence type="ECO:0000256" key="2">
    <source>
        <dbReference type="SAM" id="MobiDB-lite"/>
    </source>
</evidence>
<proteinExistence type="inferred from homology"/>
<organism evidence="4 5">
    <name type="scientific">Actinomycetospora rhizophila</name>
    <dbReference type="NCBI Taxonomy" id="1416876"/>
    <lineage>
        <taxon>Bacteria</taxon>
        <taxon>Bacillati</taxon>
        <taxon>Actinomycetota</taxon>
        <taxon>Actinomycetes</taxon>
        <taxon>Pseudonocardiales</taxon>
        <taxon>Pseudonocardiaceae</taxon>
        <taxon>Actinomycetospora</taxon>
    </lineage>
</organism>
<dbReference type="CDD" id="cd08023">
    <property type="entry name" value="GH16_laminarinase_like"/>
    <property type="match status" value="1"/>
</dbReference>
<dbReference type="InterPro" id="IPR055826">
    <property type="entry name" value="DUF7402"/>
</dbReference>
<evidence type="ECO:0000313" key="4">
    <source>
        <dbReference type="EMBL" id="MFC5141985.1"/>
    </source>
</evidence>